<evidence type="ECO:0000256" key="4">
    <source>
        <dbReference type="ARBA" id="ARBA00023027"/>
    </source>
</evidence>
<gene>
    <name evidence="7" type="ORF">CCR82_02760</name>
</gene>
<dbReference type="InterPro" id="IPR001670">
    <property type="entry name" value="ADH_Fe/GldA"/>
</dbReference>
<feature type="domain" description="Alcohol dehydrogenase iron-type/glycerol dehydrogenase GldA" evidence="5">
    <location>
        <begin position="14"/>
        <end position="184"/>
    </location>
</feature>
<dbReference type="GO" id="GO:0046872">
    <property type="term" value="F:metal ion binding"/>
    <property type="evidence" value="ECO:0007669"/>
    <property type="project" value="InterPro"/>
</dbReference>
<comment type="cofactor">
    <cofactor evidence="1">
        <name>Fe cation</name>
        <dbReference type="ChEBI" id="CHEBI:24875"/>
    </cofactor>
</comment>
<protein>
    <submittedName>
        <fullName evidence="7">Alcohol dehydrogenase</fullName>
    </submittedName>
</protein>
<reference evidence="7" key="1">
    <citation type="submission" date="2017-05" db="EMBL/GenBank/DDBJ databases">
        <authorList>
            <person name="Imhoff J.F."/>
            <person name="Rahn T."/>
            <person name="Kuenzel S."/>
            <person name="Neulinger S.C."/>
        </authorList>
    </citation>
    <scope>NUCLEOTIDE SEQUENCE</scope>
    <source>
        <strain evidence="7">DSM 4395</strain>
    </source>
</reference>
<name>A0AAJ0UDU1_HALSE</name>
<evidence type="ECO:0000259" key="5">
    <source>
        <dbReference type="Pfam" id="PF00465"/>
    </source>
</evidence>
<evidence type="ECO:0000313" key="7">
    <source>
        <dbReference type="EMBL" id="MBK5929483.1"/>
    </source>
</evidence>
<evidence type="ECO:0000256" key="1">
    <source>
        <dbReference type="ARBA" id="ARBA00001962"/>
    </source>
</evidence>
<evidence type="ECO:0000259" key="6">
    <source>
        <dbReference type="Pfam" id="PF25137"/>
    </source>
</evidence>
<comment type="similarity">
    <text evidence="2">Belongs to the iron-containing alcohol dehydrogenase family.</text>
</comment>
<dbReference type="InterPro" id="IPR018211">
    <property type="entry name" value="ADH_Fe_CS"/>
</dbReference>
<evidence type="ECO:0000256" key="2">
    <source>
        <dbReference type="ARBA" id="ARBA00007358"/>
    </source>
</evidence>
<dbReference type="Gene3D" id="3.40.50.1970">
    <property type="match status" value="1"/>
</dbReference>
<dbReference type="PROSITE" id="PS00060">
    <property type="entry name" value="ADH_IRON_2"/>
    <property type="match status" value="1"/>
</dbReference>
<dbReference type="EMBL" id="NHSF01000016">
    <property type="protein sequence ID" value="MBK5929483.1"/>
    <property type="molecule type" value="Genomic_DNA"/>
</dbReference>
<sequence length="396" mass="41464">MAGLSAFSIARLPRIAFGAGVRSTVGACAAGYGRRALLVTGGTSLRAGPFWAELEQAFATAEVAVEQVQIADEPSPDQIDAAVRAYQGADIDVVVAIGGGSALDAGKAIAGLLRPGHSVLDHLEGVGPERPYQGPALPFVALPTTAGTGSEATKNAVLSQRGEEGYKKSFRDEALVARDALVDPDFLQTCPRSVLAANGMDALTQLLESFVSTRSNPFCAALALDGLKQAREALVPLYEDPTDAEARAGMAYASLLSGVCLAQTGLGSVHGLASPLGAFFPIPHGMACGTLVAKATEINLSALRAREPENPALEAYATVGRLFAGDQGLSRHAAWDALLEQLWRWTEDLQLERLSAWGVTQADHARIVANSRGSSMKTNPIVLRDEEIAAILAVRQ</sequence>
<feature type="domain" description="Fe-containing alcohol dehydrogenase-like C-terminal" evidence="6">
    <location>
        <begin position="196"/>
        <end position="393"/>
    </location>
</feature>
<dbReference type="AlphaFoldDB" id="A0AAJ0UDU1"/>
<comment type="caution">
    <text evidence="7">The sequence shown here is derived from an EMBL/GenBank/DDBJ whole genome shotgun (WGS) entry which is preliminary data.</text>
</comment>
<organism evidence="7 8">
    <name type="scientific">Halochromatium salexigens</name>
    <name type="common">Chromatium salexigens</name>
    <dbReference type="NCBI Taxonomy" id="49447"/>
    <lineage>
        <taxon>Bacteria</taxon>
        <taxon>Pseudomonadati</taxon>
        <taxon>Pseudomonadota</taxon>
        <taxon>Gammaproteobacteria</taxon>
        <taxon>Chromatiales</taxon>
        <taxon>Chromatiaceae</taxon>
        <taxon>Halochromatium</taxon>
    </lineage>
</organism>
<dbReference type="CDD" id="cd08183">
    <property type="entry name" value="Fe-ADH-like"/>
    <property type="match status" value="1"/>
</dbReference>
<dbReference type="PANTHER" id="PTHR11496:SF102">
    <property type="entry name" value="ALCOHOL DEHYDROGENASE 4"/>
    <property type="match status" value="1"/>
</dbReference>
<dbReference type="RefSeq" id="WP_201243838.1">
    <property type="nucleotide sequence ID" value="NZ_NHSF01000016.1"/>
</dbReference>
<dbReference type="InterPro" id="IPR039697">
    <property type="entry name" value="Alcohol_dehydrogenase_Fe"/>
</dbReference>
<dbReference type="FunFam" id="3.40.50.1970:FF:000003">
    <property type="entry name" value="Alcohol dehydrogenase, iron-containing"/>
    <property type="match status" value="1"/>
</dbReference>
<evidence type="ECO:0000256" key="3">
    <source>
        <dbReference type="ARBA" id="ARBA00023002"/>
    </source>
</evidence>
<reference evidence="7" key="2">
    <citation type="journal article" date="2020" name="Microorganisms">
        <title>Osmotic Adaptation and Compatible Solute Biosynthesis of Phototrophic Bacteria as Revealed from Genome Analyses.</title>
        <authorList>
            <person name="Imhoff J.F."/>
            <person name="Rahn T."/>
            <person name="Kunzel S."/>
            <person name="Keller A."/>
            <person name="Neulinger S.C."/>
        </authorList>
    </citation>
    <scope>NUCLEOTIDE SEQUENCE</scope>
    <source>
        <strain evidence="7">DSM 4395</strain>
    </source>
</reference>
<dbReference type="GO" id="GO:0004022">
    <property type="term" value="F:alcohol dehydrogenase (NAD+) activity"/>
    <property type="evidence" value="ECO:0007669"/>
    <property type="project" value="TreeGrafter"/>
</dbReference>
<keyword evidence="3" id="KW-0560">Oxidoreductase</keyword>
<dbReference type="Proteomes" id="UP001296967">
    <property type="component" value="Unassembled WGS sequence"/>
</dbReference>
<keyword evidence="4" id="KW-0520">NAD</keyword>
<dbReference type="Pfam" id="PF00465">
    <property type="entry name" value="Fe-ADH"/>
    <property type="match status" value="1"/>
</dbReference>
<evidence type="ECO:0000313" key="8">
    <source>
        <dbReference type="Proteomes" id="UP001296967"/>
    </source>
</evidence>
<dbReference type="PANTHER" id="PTHR11496">
    <property type="entry name" value="ALCOHOL DEHYDROGENASE"/>
    <property type="match status" value="1"/>
</dbReference>
<dbReference type="InterPro" id="IPR056798">
    <property type="entry name" value="ADH_Fe_C"/>
</dbReference>
<proteinExistence type="inferred from homology"/>
<dbReference type="Pfam" id="PF25137">
    <property type="entry name" value="ADH_Fe_C"/>
    <property type="match status" value="1"/>
</dbReference>
<keyword evidence="8" id="KW-1185">Reference proteome</keyword>
<accession>A0AAJ0UDU1</accession>
<dbReference type="SUPFAM" id="SSF56796">
    <property type="entry name" value="Dehydroquinate synthase-like"/>
    <property type="match status" value="1"/>
</dbReference>
<dbReference type="Gene3D" id="1.20.1090.10">
    <property type="entry name" value="Dehydroquinate synthase-like - alpha domain"/>
    <property type="match status" value="1"/>
</dbReference>